<dbReference type="AlphaFoldDB" id="A0A9X2HYV1"/>
<keyword evidence="6 11" id="KW-0732">Signal</keyword>
<dbReference type="Proteomes" id="UP001139319">
    <property type="component" value="Unassembled WGS sequence"/>
</dbReference>
<evidence type="ECO:0000256" key="8">
    <source>
        <dbReference type="ARBA" id="ARBA00023114"/>
    </source>
</evidence>
<dbReference type="RefSeq" id="WP_253967288.1">
    <property type="nucleotide sequence ID" value="NZ_JAMFTH010000001.1"/>
</dbReference>
<dbReference type="SUPFAM" id="SSF56935">
    <property type="entry name" value="Porins"/>
    <property type="match status" value="1"/>
</dbReference>
<evidence type="ECO:0000256" key="6">
    <source>
        <dbReference type="ARBA" id="ARBA00022729"/>
    </source>
</evidence>
<dbReference type="PANTHER" id="PTHR34501:SF9">
    <property type="entry name" value="MAJOR OUTER MEMBRANE PROTEIN P.IA"/>
    <property type="match status" value="1"/>
</dbReference>
<reference evidence="13" key="1">
    <citation type="submission" date="2022-05" db="EMBL/GenBank/DDBJ databases">
        <authorList>
            <person name="Sun H.-N."/>
        </authorList>
    </citation>
    <scope>NUCLEOTIDE SEQUENCE</scope>
    <source>
        <strain evidence="13">HB14</strain>
    </source>
</reference>
<evidence type="ECO:0000256" key="3">
    <source>
        <dbReference type="ARBA" id="ARBA00022448"/>
    </source>
</evidence>
<name>A0A9X2HYV1_9GAMM</name>
<keyword evidence="14" id="KW-1185">Reference proteome</keyword>
<dbReference type="EMBL" id="JAMFTH010000001">
    <property type="protein sequence ID" value="MCP8899026.1"/>
    <property type="molecule type" value="Genomic_DNA"/>
</dbReference>
<dbReference type="Gene3D" id="2.40.160.10">
    <property type="entry name" value="Porin"/>
    <property type="match status" value="1"/>
</dbReference>
<keyword evidence="7" id="KW-0406">Ion transport</keyword>
<comment type="subcellular location">
    <subcellularLocation>
        <location evidence="1">Cell outer membrane</location>
        <topology evidence="1">Multi-pass membrane protein</topology>
    </subcellularLocation>
</comment>
<evidence type="ECO:0000256" key="1">
    <source>
        <dbReference type="ARBA" id="ARBA00004571"/>
    </source>
</evidence>
<evidence type="ECO:0000313" key="14">
    <source>
        <dbReference type="Proteomes" id="UP001139319"/>
    </source>
</evidence>
<evidence type="ECO:0000256" key="5">
    <source>
        <dbReference type="ARBA" id="ARBA00022692"/>
    </source>
</evidence>
<dbReference type="GO" id="GO:0015288">
    <property type="term" value="F:porin activity"/>
    <property type="evidence" value="ECO:0007669"/>
    <property type="project" value="UniProtKB-KW"/>
</dbReference>
<evidence type="ECO:0000256" key="4">
    <source>
        <dbReference type="ARBA" id="ARBA00022452"/>
    </source>
</evidence>
<keyword evidence="9" id="KW-0472">Membrane</keyword>
<evidence type="ECO:0000256" key="2">
    <source>
        <dbReference type="ARBA" id="ARBA00011233"/>
    </source>
</evidence>
<comment type="subunit">
    <text evidence="2">Homotrimer.</text>
</comment>
<accession>A0A9X2HYV1</accession>
<evidence type="ECO:0000256" key="9">
    <source>
        <dbReference type="ARBA" id="ARBA00023136"/>
    </source>
</evidence>
<feature type="chain" id="PRO_5040861138" evidence="11">
    <location>
        <begin position="21"/>
        <end position="301"/>
    </location>
</feature>
<reference evidence="13" key="2">
    <citation type="submission" date="2023-01" db="EMBL/GenBank/DDBJ databases">
        <title>Gilvimarinus xylanilyticus HB14 isolated from Caulerpa lentillifera aquaculture base in Hainan, China.</title>
        <authorList>
            <person name="Zhang Y.-J."/>
        </authorList>
    </citation>
    <scope>NUCLEOTIDE SEQUENCE</scope>
    <source>
        <strain evidence="13">HB14</strain>
    </source>
</reference>
<sequence>MQKKILGVAALALVGQSAGAVTLYGKANVALQHADEAGDREIELQSNSSRIGLMGDNAIAEDVLVIYRLEYETSVDDGDKDGQTLTQRNIYLGLQTRYGTLMGGVYDSPLKTSASKVDLFNDLEGDIRNIFAGENRSKNVVQYVSPKSWGPLTAKAAYVTKETDGIDGWSTSLAYDNNGLYLAAAVDRDIEENVEDQKTLRLVSSYTLGAVMLGAAWEKYEQQTNEGNGYFASLQWKLTDKWIFKTQYGQSDIKVEGRETFSIGGDYKFDKRTRAFVYYTNNEDDVIRDDNYLGVGMELKF</sequence>
<keyword evidence="3" id="KW-0813">Transport</keyword>
<feature type="domain" description="Porin" evidence="12">
    <location>
        <begin position="9"/>
        <end position="285"/>
    </location>
</feature>
<evidence type="ECO:0000256" key="11">
    <source>
        <dbReference type="SAM" id="SignalP"/>
    </source>
</evidence>
<dbReference type="InterPro" id="IPR033900">
    <property type="entry name" value="Gram_neg_porin_domain"/>
</dbReference>
<organism evidence="13 14">
    <name type="scientific">Gilvimarinus xylanilyticus</name>
    <dbReference type="NCBI Taxonomy" id="2944139"/>
    <lineage>
        <taxon>Bacteria</taxon>
        <taxon>Pseudomonadati</taxon>
        <taxon>Pseudomonadota</taxon>
        <taxon>Gammaproteobacteria</taxon>
        <taxon>Cellvibrionales</taxon>
        <taxon>Cellvibrionaceae</taxon>
        <taxon>Gilvimarinus</taxon>
    </lineage>
</organism>
<keyword evidence="5" id="KW-0812">Transmembrane</keyword>
<dbReference type="InterPro" id="IPR050298">
    <property type="entry name" value="Gram-neg_bact_OMP"/>
</dbReference>
<gene>
    <name evidence="13" type="ORF">M6D89_06910</name>
</gene>
<dbReference type="GO" id="GO:0009279">
    <property type="term" value="C:cell outer membrane"/>
    <property type="evidence" value="ECO:0007669"/>
    <property type="project" value="UniProtKB-SubCell"/>
</dbReference>
<dbReference type="Pfam" id="PF13609">
    <property type="entry name" value="Porin_4"/>
    <property type="match status" value="1"/>
</dbReference>
<evidence type="ECO:0000256" key="7">
    <source>
        <dbReference type="ARBA" id="ARBA00023065"/>
    </source>
</evidence>
<evidence type="ECO:0000256" key="10">
    <source>
        <dbReference type="ARBA" id="ARBA00023237"/>
    </source>
</evidence>
<proteinExistence type="predicted"/>
<evidence type="ECO:0000313" key="13">
    <source>
        <dbReference type="EMBL" id="MCP8899026.1"/>
    </source>
</evidence>
<dbReference type="PANTHER" id="PTHR34501">
    <property type="entry name" value="PROTEIN YDDL-RELATED"/>
    <property type="match status" value="1"/>
</dbReference>
<protein>
    <submittedName>
        <fullName evidence="13">Porin</fullName>
    </submittedName>
</protein>
<keyword evidence="4" id="KW-1134">Transmembrane beta strand</keyword>
<dbReference type="InterPro" id="IPR023614">
    <property type="entry name" value="Porin_dom_sf"/>
</dbReference>
<dbReference type="CDD" id="cd00342">
    <property type="entry name" value="gram_neg_porins"/>
    <property type="match status" value="1"/>
</dbReference>
<dbReference type="GO" id="GO:0046930">
    <property type="term" value="C:pore complex"/>
    <property type="evidence" value="ECO:0007669"/>
    <property type="project" value="UniProtKB-KW"/>
</dbReference>
<keyword evidence="8" id="KW-0626">Porin</keyword>
<evidence type="ECO:0000259" key="12">
    <source>
        <dbReference type="Pfam" id="PF13609"/>
    </source>
</evidence>
<dbReference type="GO" id="GO:0006811">
    <property type="term" value="P:monoatomic ion transport"/>
    <property type="evidence" value="ECO:0007669"/>
    <property type="project" value="UniProtKB-KW"/>
</dbReference>
<feature type="signal peptide" evidence="11">
    <location>
        <begin position="1"/>
        <end position="20"/>
    </location>
</feature>
<keyword evidence="10" id="KW-0998">Cell outer membrane</keyword>
<comment type="caution">
    <text evidence="13">The sequence shown here is derived from an EMBL/GenBank/DDBJ whole genome shotgun (WGS) entry which is preliminary data.</text>
</comment>